<dbReference type="Proteomes" id="UP001165960">
    <property type="component" value="Unassembled WGS sequence"/>
</dbReference>
<protein>
    <submittedName>
        <fullName evidence="1">Uncharacterized protein</fullName>
    </submittedName>
</protein>
<keyword evidence="2" id="KW-1185">Reference proteome</keyword>
<name>A0ACC2ULN0_9FUNG</name>
<organism evidence="1 2">
    <name type="scientific">Entomophthora muscae</name>
    <dbReference type="NCBI Taxonomy" id="34485"/>
    <lineage>
        <taxon>Eukaryota</taxon>
        <taxon>Fungi</taxon>
        <taxon>Fungi incertae sedis</taxon>
        <taxon>Zoopagomycota</taxon>
        <taxon>Entomophthoromycotina</taxon>
        <taxon>Entomophthoromycetes</taxon>
        <taxon>Entomophthorales</taxon>
        <taxon>Entomophthoraceae</taxon>
        <taxon>Entomophthora</taxon>
    </lineage>
</organism>
<accession>A0ACC2ULN0</accession>
<proteinExistence type="predicted"/>
<comment type="caution">
    <text evidence="1">The sequence shown here is derived from an EMBL/GenBank/DDBJ whole genome shotgun (WGS) entry which is preliminary data.</text>
</comment>
<dbReference type="EMBL" id="QTSX02000271">
    <property type="protein sequence ID" value="KAJ9087386.1"/>
    <property type="molecule type" value="Genomic_DNA"/>
</dbReference>
<sequence length="99" mass="11126">MKNINISNTGKKIFLTGVTGFVGMAVLEKILRDQYDLIDCVYTLARASKGEAPATRGRESSEEPCLRYSSQIPPQLLLKGCSCRRRLIAGWTWAERRGY</sequence>
<gene>
    <name evidence="1" type="ORF">DSO57_1033787</name>
</gene>
<reference evidence="1" key="1">
    <citation type="submission" date="2022-04" db="EMBL/GenBank/DDBJ databases">
        <title>Genome of the entomopathogenic fungus Entomophthora muscae.</title>
        <authorList>
            <person name="Elya C."/>
            <person name="Lovett B.R."/>
            <person name="Lee E."/>
            <person name="Macias A.M."/>
            <person name="Hajek A.E."/>
            <person name="De Bivort B.L."/>
            <person name="Kasson M.T."/>
            <person name="De Fine Licht H.H."/>
            <person name="Stajich J.E."/>
        </authorList>
    </citation>
    <scope>NUCLEOTIDE SEQUENCE</scope>
    <source>
        <strain evidence="1">Berkeley</strain>
    </source>
</reference>
<evidence type="ECO:0000313" key="1">
    <source>
        <dbReference type="EMBL" id="KAJ9087386.1"/>
    </source>
</evidence>
<evidence type="ECO:0000313" key="2">
    <source>
        <dbReference type="Proteomes" id="UP001165960"/>
    </source>
</evidence>